<dbReference type="SUPFAM" id="SSF47954">
    <property type="entry name" value="Cyclin-like"/>
    <property type="match status" value="2"/>
</dbReference>
<evidence type="ECO:0000256" key="6">
    <source>
        <dbReference type="ARBA" id="ARBA00031706"/>
    </source>
</evidence>
<evidence type="ECO:0000256" key="7">
    <source>
        <dbReference type="PROSITE-ProRule" id="PRU00469"/>
    </source>
</evidence>
<dbReference type="Gene3D" id="1.10.472.10">
    <property type="entry name" value="Cyclin-like"/>
    <property type="match status" value="1"/>
</dbReference>
<dbReference type="GO" id="GO:0008270">
    <property type="term" value="F:zinc ion binding"/>
    <property type="evidence" value="ECO:0007669"/>
    <property type="project" value="UniProtKB-KW"/>
</dbReference>
<keyword evidence="11" id="KW-1185">Reference proteome</keyword>
<dbReference type="InterPro" id="IPR023486">
    <property type="entry name" value="TFIIB_CS"/>
</dbReference>
<keyword evidence="3" id="KW-0677">Repeat</keyword>
<dbReference type="PROSITE" id="PS51134">
    <property type="entry name" value="ZF_TFIIB"/>
    <property type="match status" value="1"/>
</dbReference>
<dbReference type="AlphaFoldDB" id="A0A250XC86"/>
<evidence type="ECO:0000256" key="8">
    <source>
        <dbReference type="SAM" id="MobiDB-lite"/>
    </source>
</evidence>
<sequence>MSTVQKCPDCGGYQFVEDHAAGDIVCKGCGLVVESHIIDERSEWRTFSDKDKDTADPSRVGGPSNPLLEGGGLSTVIGKAQNDPLGLSYSLNRLHTRGGNNPERNLITAFKKISDMCDQLSLVATIKDRACELYRDAMKTGSMRGKNMQAVAAGCLYLACRTEGNPRTFKEITAVLPSEVQRKDIARCFKDIVQAFKDKVAETGEGSSMLKLLVQAQQHAADYVRRYTAELKLNHQVFRACQDAALAATPKENGGQRSGSGVRQAWDSRSPLSVAAAIIYAITQLCPNPQDRVNLQHIVVVTGVAEATIRGAYRDLYPELHRLVPKYHAKEEAIRKLPTPNARD</sequence>
<evidence type="ECO:0000256" key="3">
    <source>
        <dbReference type="ARBA" id="ARBA00022737"/>
    </source>
</evidence>
<dbReference type="GO" id="GO:0070897">
    <property type="term" value="P:transcription preinitiation complex assembly"/>
    <property type="evidence" value="ECO:0007669"/>
    <property type="project" value="InterPro"/>
</dbReference>
<dbReference type="CDD" id="cd20551">
    <property type="entry name" value="CYCLIN_TFIIB_rpt1"/>
    <property type="match status" value="1"/>
</dbReference>
<dbReference type="GO" id="GO:0005634">
    <property type="term" value="C:nucleus"/>
    <property type="evidence" value="ECO:0007669"/>
    <property type="project" value="TreeGrafter"/>
</dbReference>
<dbReference type="Pfam" id="PF08271">
    <property type="entry name" value="Zn_Ribbon_TF"/>
    <property type="match status" value="1"/>
</dbReference>
<dbReference type="PROSITE" id="PS00782">
    <property type="entry name" value="TFIIB"/>
    <property type="match status" value="1"/>
</dbReference>
<feature type="region of interest" description="Disordered" evidence="8">
    <location>
        <begin position="47"/>
        <end position="69"/>
    </location>
</feature>
<dbReference type="Gene3D" id="1.10.472.170">
    <property type="match status" value="1"/>
</dbReference>
<evidence type="ECO:0000256" key="5">
    <source>
        <dbReference type="ARBA" id="ARBA00023163"/>
    </source>
</evidence>
<comment type="caution">
    <text evidence="10">The sequence shown here is derived from an EMBL/GenBank/DDBJ whole genome shotgun (WGS) entry which is preliminary data.</text>
</comment>
<keyword evidence="4" id="KW-0805">Transcription regulation</keyword>
<name>A0A250XC86_9CHLO</name>
<keyword evidence="5" id="KW-0804">Transcription</keyword>
<protein>
    <recommendedName>
        <fullName evidence="2">Transcription initiation factor IIB</fullName>
    </recommendedName>
    <alternativeName>
        <fullName evidence="6">General transcription factor TFIIB</fullName>
    </alternativeName>
</protein>
<proteinExistence type="inferred from homology"/>
<feature type="compositionally biased region" description="Basic and acidic residues" evidence="8">
    <location>
        <begin position="47"/>
        <end position="56"/>
    </location>
</feature>
<dbReference type="SMART" id="SM00385">
    <property type="entry name" value="CYCLIN"/>
    <property type="match status" value="1"/>
</dbReference>
<evidence type="ECO:0000256" key="4">
    <source>
        <dbReference type="ARBA" id="ARBA00023015"/>
    </source>
</evidence>
<dbReference type="InterPro" id="IPR000812">
    <property type="entry name" value="TFIIB"/>
</dbReference>
<evidence type="ECO:0000313" key="10">
    <source>
        <dbReference type="EMBL" id="GAX80482.1"/>
    </source>
</evidence>
<dbReference type="STRING" id="1157962.A0A250XC86"/>
<dbReference type="InterPro" id="IPR013150">
    <property type="entry name" value="TFIIB_cyclin"/>
</dbReference>
<dbReference type="PANTHER" id="PTHR11618:SF13">
    <property type="entry name" value="TRANSCRIPTION INITIATION FACTOR IIB"/>
    <property type="match status" value="1"/>
</dbReference>
<reference evidence="10 11" key="1">
    <citation type="submission" date="2017-08" db="EMBL/GenBank/DDBJ databases">
        <title>Acidophilic green algal genome provides insights into adaptation to an acidic environment.</title>
        <authorList>
            <person name="Hirooka S."/>
            <person name="Hirose Y."/>
            <person name="Kanesaki Y."/>
            <person name="Higuchi S."/>
            <person name="Fujiwara T."/>
            <person name="Onuma R."/>
            <person name="Era A."/>
            <person name="Ohbayashi R."/>
            <person name="Uzuka A."/>
            <person name="Nozaki H."/>
            <person name="Yoshikawa H."/>
            <person name="Miyagishima S.Y."/>
        </authorList>
    </citation>
    <scope>NUCLEOTIDE SEQUENCE [LARGE SCALE GENOMIC DNA]</scope>
    <source>
        <strain evidence="10 11">NIES-2499</strain>
    </source>
</reference>
<evidence type="ECO:0000313" key="11">
    <source>
        <dbReference type="Proteomes" id="UP000232323"/>
    </source>
</evidence>
<evidence type="ECO:0000256" key="1">
    <source>
        <dbReference type="ARBA" id="ARBA00010857"/>
    </source>
</evidence>
<dbReference type="GO" id="GO:0017025">
    <property type="term" value="F:TBP-class protein binding"/>
    <property type="evidence" value="ECO:0007669"/>
    <property type="project" value="InterPro"/>
</dbReference>
<dbReference type="FunFam" id="1.10.472.170:FF:000001">
    <property type="entry name" value="Transcription initiation factor IIB"/>
    <property type="match status" value="1"/>
</dbReference>
<dbReference type="GO" id="GO:0097550">
    <property type="term" value="C:transcription preinitiation complex"/>
    <property type="evidence" value="ECO:0007669"/>
    <property type="project" value="TreeGrafter"/>
</dbReference>
<dbReference type="InterPro" id="IPR013137">
    <property type="entry name" value="Znf_TFIIB"/>
</dbReference>
<keyword evidence="7" id="KW-0862">Zinc</keyword>
<dbReference type="Pfam" id="PF00382">
    <property type="entry name" value="TFIIB"/>
    <property type="match status" value="1"/>
</dbReference>
<dbReference type="SUPFAM" id="SSF57783">
    <property type="entry name" value="Zinc beta-ribbon"/>
    <property type="match status" value="1"/>
</dbReference>
<dbReference type="EMBL" id="BEGY01000053">
    <property type="protein sequence ID" value="GAX80482.1"/>
    <property type="molecule type" value="Genomic_DNA"/>
</dbReference>
<keyword evidence="7" id="KW-0863">Zinc-finger</keyword>
<dbReference type="OrthoDB" id="25790at2759"/>
<organism evidence="10 11">
    <name type="scientific">Chlamydomonas eustigma</name>
    <dbReference type="NCBI Taxonomy" id="1157962"/>
    <lineage>
        <taxon>Eukaryota</taxon>
        <taxon>Viridiplantae</taxon>
        <taxon>Chlorophyta</taxon>
        <taxon>core chlorophytes</taxon>
        <taxon>Chlorophyceae</taxon>
        <taxon>CS clade</taxon>
        <taxon>Chlamydomonadales</taxon>
        <taxon>Chlamydomonadaceae</taxon>
        <taxon>Chlamydomonas</taxon>
    </lineage>
</organism>
<dbReference type="InterPro" id="IPR013763">
    <property type="entry name" value="Cyclin-like_dom"/>
</dbReference>
<evidence type="ECO:0000256" key="2">
    <source>
        <dbReference type="ARBA" id="ARBA00013932"/>
    </source>
</evidence>
<gene>
    <name evidence="10" type="ORF">CEUSTIGMA_g7920.t1</name>
</gene>
<dbReference type="Proteomes" id="UP000232323">
    <property type="component" value="Unassembled WGS sequence"/>
</dbReference>
<comment type="similarity">
    <text evidence="1">Belongs to the TFIIB family.</text>
</comment>
<dbReference type="InterPro" id="IPR036915">
    <property type="entry name" value="Cyclin-like_sf"/>
</dbReference>
<evidence type="ECO:0000259" key="9">
    <source>
        <dbReference type="PROSITE" id="PS51134"/>
    </source>
</evidence>
<feature type="domain" description="TFIIB-type" evidence="9">
    <location>
        <begin position="3"/>
        <end position="34"/>
    </location>
</feature>
<dbReference type="PANTHER" id="PTHR11618">
    <property type="entry name" value="TRANSCRIPTION INITIATION FACTOR IIB-RELATED"/>
    <property type="match status" value="1"/>
</dbReference>
<accession>A0A250XC86</accession>
<dbReference type="PRINTS" id="PR00685">
    <property type="entry name" value="TIFACTORIIB"/>
</dbReference>
<keyword evidence="7" id="KW-0479">Metal-binding</keyword>